<comment type="caution">
    <text evidence="11">The sequence shown here is derived from an EMBL/GenBank/DDBJ whole genome shotgun (WGS) entry which is preliminary data.</text>
</comment>
<accession>A0A8T0FSJ9</accession>
<dbReference type="AlphaFoldDB" id="A0A8T0FSJ9"/>
<protein>
    <submittedName>
        <fullName evidence="11">Transcription factor YY2 like protein</fullName>
    </submittedName>
</protein>
<dbReference type="EMBL" id="JABXBU010000002">
    <property type="protein sequence ID" value="KAF8794137.1"/>
    <property type="molecule type" value="Genomic_DNA"/>
</dbReference>
<evidence type="ECO:0000256" key="9">
    <source>
        <dbReference type="PROSITE-ProRule" id="PRU00042"/>
    </source>
</evidence>
<organism evidence="11 12">
    <name type="scientific">Argiope bruennichi</name>
    <name type="common">Wasp spider</name>
    <name type="synonym">Aranea bruennichi</name>
    <dbReference type="NCBI Taxonomy" id="94029"/>
    <lineage>
        <taxon>Eukaryota</taxon>
        <taxon>Metazoa</taxon>
        <taxon>Ecdysozoa</taxon>
        <taxon>Arthropoda</taxon>
        <taxon>Chelicerata</taxon>
        <taxon>Arachnida</taxon>
        <taxon>Araneae</taxon>
        <taxon>Araneomorphae</taxon>
        <taxon>Entelegynae</taxon>
        <taxon>Araneoidea</taxon>
        <taxon>Araneidae</taxon>
        <taxon>Argiope</taxon>
    </lineage>
</organism>
<dbReference type="Pfam" id="PF00096">
    <property type="entry name" value="zf-C2H2"/>
    <property type="match status" value="2"/>
</dbReference>
<dbReference type="Gene3D" id="3.30.160.60">
    <property type="entry name" value="Classic Zinc Finger"/>
    <property type="match status" value="2"/>
</dbReference>
<comment type="subcellular location">
    <subcellularLocation>
        <location evidence="1">Nucleus</location>
    </subcellularLocation>
</comment>
<evidence type="ECO:0000256" key="8">
    <source>
        <dbReference type="ARBA" id="ARBA00023242"/>
    </source>
</evidence>
<gene>
    <name evidence="11" type="ORF">HNY73_002148</name>
</gene>
<dbReference type="SMART" id="SM00355">
    <property type="entry name" value="ZnF_C2H2"/>
    <property type="match status" value="2"/>
</dbReference>
<keyword evidence="12" id="KW-1185">Reference proteome</keyword>
<reference evidence="11" key="1">
    <citation type="journal article" date="2020" name="bioRxiv">
        <title>Chromosome-level reference genome of the European wasp spider Argiope bruennichi: a resource for studies on range expansion and evolutionary adaptation.</title>
        <authorList>
            <person name="Sheffer M.M."/>
            <person name="Hoppe A."/>
            <person name="Krehenwinkel H."/>
            <person name="Uhl G."/>
            <person name="Kuss A.W."/>
            <person name="Jensen L."/>
            <person name="Jensen C."/>
            <person name="Gillespie R.G."/>
            <person name="Hoff K.J."/>
            <person name="Prost S."/>
        </authorList>
    </citation>
    <scope>NUCLEOTIDE SEQUENCE</scope>
</reference>
<evidence type="ECO:0000256" key="4">
    <source>
        <dbReference type="ARBA" id="ARBA00022771"/>
    </source>
</evidence>
<evidence type="ECO:0000313" key="11">
    <source>
        <dbReference type="EMBL" id="KAF8794137.1"/>
    </source>
</evidence>
<evidence type="ECO:0000313" key="12">
    <source>
        <dbReference type="Proteomes" id="UP000807504"/>
    </source>
</evidence>
<dbReference type="PANTHER" id="PTHR24394:SF48">
    <property type="entry name" value="ZINC FINGER PROTEIN 771"/>
    <property type="match status" value="1"/>
</dbReference>
<dbReference type="Proteomes" id="UP000807504">
    <property type="component" value="Unassembled WGS sequence"/>
</dbReference>
<keyword evidence="4 9" id="KW-0863">Zinc-finger</keyword>
<dbReference type="GO" id="GO:0008270">
    <property type="term" value="F:zinc ion binding"/>
    <property type="evidence" value="ECO:0007669"/>
    <property type="project" value="UniProtKB-KW"/>
</dbReference>
<proteinExistence type="predicted"/>
<dbReference type="GO" id="GO:0005634">
    <property type="term" value="C:nucleus"/>
    <property type="evidence" value="ECO:0007669"/>
    <property type="project" value="UniProtKB-SubCell"/>
</dbReference>
<keyword evidence="3" id="KW-0677">Repeat</keyword>
<dbReference type="InterPro" id="IPR036236">
    <property type="entry name" value="Znf_C2H2_sf"/>
</dbReference>
<reference evidence="11" key="2">
    <citation type="submission" date="2020-06" db="EMBL/GenBank/DDBJ databases">
        <authorList>
            <person name="Sheffer M."/>
        </authorList>
    </citation>
    <scope>NUCLEOTIDE SEQUENCE</scope>
</reference>
<evidence type="ECO:0000256" key="2">
    <source>
        <dbReference type="ARBA" id="ARBA00022723"/>
    </source>
</evidence>
<evidence type="ECO:0000259" key="10">
    <source>
        <dbReference type="PROSITE" id="PS50157"/>
    </source>
</evidence>
<feature type="domain" description="C2H2-type" evidence="10">
    <location>
        <begin position="42"/>
        <end position="69"/>
    </location>
</feature>
<dbReference type="PROSITE" id="PS00028">
    <property type="entry name" value="ZINC_FINGER_C2H2_1"/>
    <property type="match status" value="1"/>
</dbReference>
<evidence type="ECO:0000256" key="7">
    <source>
        <dbReference type="ARBA" id="ARBA00023163"/>
    </source>
</evidence>
<keyword evidence="7" id="KW-0804">Transcription</keyword>
<keyword evidence="2" id="KW-0479">Metal-binding</keyword>
<dbReference type="PROSITE" id="PS50157">
    <property type="entry name" value="ZINC_FINGER_C2H2_2"/>
    <property type="match status" value="2"/>
</dbReference>
<dbReference type="GO" id="GO:0003677">
    <property type="term" value="F:DNA binding"/>
    <property type="evidence" value="ECO:0007669"/>
    <property type="project" value="UniProtKB-KW"/>
</dbReference>
<dbReference type="PANTHER" id="PTHR24394">
    <property type="entry name" value="ZINC FINGER PROTEIN"/>
    <property type="match status" value="1"/>
</dbReference>
<name>A0A8T0FSJ9_ARGBR</name>
<evidence type="ECO:0000256" key="6">
    <source>
        <dbReference type="ARBA" id="ARBA00023015"/>
    </source>
</evidence>
<evidence type="ECO:0000256" key="5">
    <source>
        <dbReference type="ARBA" id="ARBA00022833"/>
    </source>
</evidence>
<feature type="domain" description="C2H2-type" evidence="10">
    <location>
        <begin position="14"/>
        <end position="41"/>
    </location>
</feature>
<keyword evidence="5" id="KW-0862">Zinc</keyword>
<evidence type="ECO:0000256" key="3">
    <source>
        <dbReference type="ARBA" id="ARBA00022737"/>
    </source>
</evidence>
<dbReference type="GO" id="GO:0000981">
    <property type="term" value="F:DNA-binding transcription factor activity, RNA polymerase II-specific"/>
    <property type="evidence" value="ECO:0007669"/>
    <property type="project" value="TreeGrafter"/>
</dbReference>
<sequence>MARRERGQGPGGRFSCPHCTYSTNLKGDFKRHQLTHTGEKPHECTFCGKRFSLKGNLQVHLHVHARQINLY</sequence>
<evidence type="ECO:0000256" key="1">
    <source>
        <dbReference type="ARBA" id="ARBA00004123"/>
    </source>
</evidence>
<dbReference type="SUPFAM" id="SSF57667">
    <property type="entry name" value="beta-beta-alpha zinc fingers"/>
    <property type="match status" value="1"/>
</dbReference>
<keyword evidence="8" id="KW-0539">Nucleus</keyword>
<dbReference type="FunFam" id="3.30.160.60:FF:000260">
    <property type="entry name" value="Spalt-like transcription factor 1"/>
    <property type="match status" value="1"/>
</dbReference>
<keyword evidence="6" id="KW-0805">Transcription regulation</keyword>
<dbReference type="InterPro" id="IPR013087">
    <property type="entry name" value="Znf_C2H2_type"/>
</dbReference>